<proteinExistence type="predicted"/>
<protein>
    <submittedName>
        <fullName evidence="3">Uncharacterized protein</fullName>
    </submittedName>
</protein>
<dbReference type="EMBL" id="LN868512">
    <property type="protein sequence ID" value="CRX79244.1"/>
    <property type="molecule type" value="Genomic_DNA"/>
</dbReference>
<feature type="signal peptide" evidence="2">
    <location>
        <begin position="1"/>
        <end position="21"/>
    </location>
</feature>
<evidence type="ECO:0000313" key="3">
    <source>
        <dbReference type="EMBL" id="CRX79244.1"/>
    </source>
</evidence>
<feature type="compositionally biased region" description="Polar residues" evidence="1">
    <location>
        <begin position="165"/>
        <end position="177"/>
    </location>
</feature>
<dbReference type="AlphaFoldDB" id="A0A0H5GA79"/>
<name>A0A0H5GA79_9BASI</name>
<reference evidence="3" key="1">
    <citation type="submission" date="2015-06" db="EMBL/GenBank/DDBJ databases">
        <title>Genetic Architecture Underlying Mating-Type Determination in the Yeast Leucosporidium scottii and the Evolution of Mating Systems in Basidiomycetes.</title>
        <authorList>
            <person name="Maia T.M."/>
            <person name="Lopes S."/>
            <person name="Almeida J.M.G.C.F."/>
            <person name="Rosa L.H."/>
            <person name="Sampaio J.P."/>
            <person name="Goncalves P."/>
            <person name="Coelho M.A."/>
        </authorList>
    </citation>
    <scope>NUCLEOTIDE SEQUENCE</scope>
</reference>
<feature type="chain" id="PRO_5005219359" evidence="2">
    <location>
        <begin position="22"/>
        <end position="198"/>
    </location>
</feature>
<organism evidence="3">
    <name type="scientific">Leucosporidium scottii</name>
    <dbReference type="NCBI Taxonomy" id="5278"/>
    <lineage>
        <taxon>Eukaryota</taxon>
        <taxon>Fungi</taxon>
        <taxon>Dikarya</taxon>
        <taxon>Basidiomycota</taxon>
        <taxon>Pucciniomycotina</taxon>
        <taxon>Microbotryomycetes</taxon>
        <taxon>Leucosporidiales</taxon>
        <taxon>Leucosporidium</taxon>
    </lineage>
</organism>
<accession>A0A0H5GA79</accession>
<sequence>MMLPLQLLLFTLPHLVPKVSSTLEKAALFLEHPASYNPSQHSGAAYANPHNPMVGGGPAGLGSRGPHNPGGYGIPRRPPGMQVESSAEMQRRDVESTLMQLKSGTDLEETTPRMLFALLLARARRADTEPLLPPRRQHQSSPPPSTLIRSKPSLSFFTEKRWSKSPRSMQTRRTTLRPSRCGGGLATFMEGRPDGGVL</sequence>
<feature type="region of interest" description="Disordered" evidence="1">
    <location>
        <begin position="128"/>
        <end position="198"/>
    </location>
</feature>
<evidence type="ECO:0000256" key="2">
    <source>
        <dbReference type="SAM" id="SignalP"/>
    </source>
</evidence>
<keyword evidence="2" id="KW-0732">Signal</keyword>
<evidence type="ECO:0000256" key="1">
    <source>
        <dbReference type="SAM" id="MobiDB-lite"/>
    </source>
</evidence>